<evidence type="ECO:0000256" key="4">
    <source>
        <dbReference type="ARBA" id="ARBA00023033"/>
    </source>
</evidence>
<organism evidence="6 7">
    <name type="scientific">Tectimicrobiota bacterium</name>
    <dbReference type="NCBI Taxonomy" id="2528274"/>
    <lineage>
        <taxon>Bacteria</taxon>
        <taxon>Pseudomonadati</taxon>
        <taxon>Nitrospinota/Tectimicrobiota group</taxon>
        <taxon>Candidatus Tectimicrobiota</taxon>
    </lineage>
</organism>
<proteinExistence type="predicted"/>
<accession>A0A932GSA5</accession>
<dbReference type="GO" id="GO:0008726">
    <property type="term" value="F:alkanesulfonate monooxygenase activity"/>
    <property type="evidence" value="ECO:0007669"/>
    <property type="project" value="TreeGrafter"/>
</dbReference>
<dbReference type="GO" id="GO:0046306">
    <property type="term" value="P:alkanesulfonate catabolic process"/>
    <property type="evidence" value="ECO:0007669"/>
    <property type="project" value="TreeGrafter"/>
</dbReference>
<dbReference type="PANTHER" id="PTHR42847:SF4">
    <property type="entry name" value="ALKANESULFONATE MONOOXYGENASE-RELATED"/>
    <property type="match status" value="1"/>
</dbReference>
<dbReference type="InterPro" id="IPR050172">
    <property type="entry name" value="SsuD_RutA_monooxygenase"/>
</dbReference>
<name>A0A932GSA5_UNCTE</name>
<evidence type="ECO:0000313" key="6">
    <source>
        <dbReference type="EMBL" id="MBI3016332.1"/>
    </source>
</evidence>
<dbReference type="Proteomes" id="UP000741360">
    <property type="component" value="Unassembled WGS sequence"/>
</dbReference>
<dbReference type="PANTHER" id="PTHR42847">
    <property type="entry name" value="ALKANESULFONATE MONOOXYGENASE"/>
    <property type="match status" value="1"/>
</dbReference>
<feature type="domain" description="Luciferase-like" evidence="5">
    <location>
        <begin position="1"/>
        <end position="119"/>
    </location>
</feature>
<dbReference type="AlphaFoldDB" id="A0A932GSA5"/>
<dbReference type="InterPro" id="IPR036661">
    <property type="entry name" value="Luciferase-like_sf"/>
</dbReference>
<evidence type="ECO:0000256" key="2">
    <source>
        <dbReference type="ARBA" id="ARBA00022643"/>
    </source>
</evidence>
<evidence type="ECO:0000256" key="3">
    <source>
        <dbReference type="ARBA" id="ARBA00023002"/>
    </source>
</evidence>
<protein>
    <submittedName>
        <fullName evidence="6">LLM class flavin-dependent oxidoreductase</fullName>
    </submittedName>
</protein>
<feature type="non-terminal residue" evidence="6">
    <location>
        <position position="1"/>
    </location>
</feature>
<dbReference type="Pfam" id="PF00296">
    <property type="entry name" value="Bac_luciferase"/>
    <property type="match status" value="1"/>
</dbReference>
<dbReference type="EMBL" id="JACPSX010000289">
    <property type="protein sequence ID" value="MBI3016332.1"/>
    <property type="molecule type" value="Genomic_DNA"/>
</dbReference>
<sequence length="150" mass="17253">RLSEQVGLLRQLWSEPLVTFQGEFDRIDRACINPRPRRMIPIWFGGFTDPAFRRAAKLGDGFIFTASLEKAQEDWTRVEKYLSQAGRSAADFGRELIAREANTPAEAADTMKRWRDFGGTHACFPTMRKGLTTIEAQIDYIAEVRRRLDR</sequence>
<comment type="caution">
    <text evidence="6">The sequence shown here is derived from an EMBL/GenBank/DDBJ whole genome shotgun (WGS) entry which is preliminary data.</text>
</comment>
<keyword evidence="4" id="KW-0503">Monooxygenase</keyword>
<dbReference type="SUPFAM" id="SSF51679">
    <property type="entry name" value="Bacterial luciferase-like"/>
    <property type="match status" value="1"/>
</dbReference>
<gene>
    <name evidence="6" type="ORF">HYY65_15000</name>
</gene>
<dbReference type="Gene3D" id="3.20.20.30">
    <property type="entry name" value="Luciferase-like domain"/>
    <property type="match status" value="1"/>
</dbReference>
<keyword evidence="2" id="KW-0288">FMN</keyword>
<keyword evidence="3" id="KW-0560">Oxidoreductase</keyword>
<keyword evidence="1" id="KW-0285">Flavoprotein</keyword>
<reference evidence="6" key="1">
    <citation type="submission" date="2020-07" db="EMBL/GenBank/DDBJ databases">
        <title>Huge and variable diversity of episymbiotic CPR bacteria and DPANN archaea in groundwater ecosystems.</title>
        <authorList>
            <person name="He C.Y."/>
            <person name="Keren R."/>
            <person name="Whittaker M."/>
            <person name="Farag I.F."/>
            <person name="Doudna J."/>
            <person name="Cate J.H.D."/>
            <person name="Banfield J.F."/>
        </authorList>
    </citation>
    <scope>NUCLEOTIDE SEQUENCE</scope>
    <source>
        <strain evidence="6">NC_groundwater_717_Ag_S-0.2um_59_8</strain>
    </source>
</reference>
<evidence type="ECO:0000259" key="5">
    <source>
        <dbReference type="Pfam" id="PF00296"/>
    </source>
</evidence>
<dbReference type="InterPro" id="IPR011251">
    <property type="entry name" value="Luciferase-like_dom"/>
</dbReference>
<evidence type="ECO:0000313" key="7">
    <source>
        <dbReference type="Proteomes" id="UP000741360"/>
    </source>
</evidence>
<evidence type="ECO:0000256" key="1">
    <source>
        <dbReference type="ARBA" id="ARBA00022630"/>
    </source>
</evidence>